<accession>A0ABT6M9D9</accession>
<sequence>MTSPGAVPPYGRAAPPPQRERVVLAQRRGARMVRTRVEVQEQTEVGDAMIRGLVRAQLSLALRVALVVGLLFGAIPLLLVAVPSVADVAVLGIRLPWLLAICLPVPILLAAGRFYIRAAERNEQDFADLVDD</sequence>
<evidence type="ECO:0000313" key="2">
    <source>
        <dbReference type="EMBL" id="MDH6280931.1"/>
    </source>
</evidence>
<organism evidence="2 3">
    <name type="scientific">Prescottella agglutinans</name>
    <dbReference type="NCBI Taxonomy" id="1644129"/>
    <lineage>
        <taxon>Bacteria</taxon>
        <taxon>Bacillati</taxon>
        <taxon>Actinomycetota</taxon>
        <taxon>Actinomycetes</taxon>
        <taxon>Mycobacteriales</taxon>
        <taxon>Nocardiaceae</taxon>
        <taxon>Prescottella</taxon>
    </lineage>
</organism>
<keyword evidence="3" id="KW-1185">Reference proteome</keyword>
<comment type="caution">
    <text evidence="2">The sequence shown here is derived from an EMBL/GenBank/DDBJ whole genome shotgun (WGS) entry which is preliminary data.</text>
</comment>
<protein>
    <recommendedName>
        <fullName evidence="4">DUF485 domain-containing protein</fullName>
    </recommendedName>
</protein>
<keyword evidence="1" id="KW-0812">Transmembrane</keyword>
<dbReference type="Proteomes" id="UP001160334">
    <property type="component" value="Unassembled WGS sequence"/>
</dbReference>
<keyword evidence="1" id="KW-1133">Transmembrane helix</keyword>
<evidence type="ECO:0000313" key="3">
    <source>
        <dbReference type="Proteomes" id="UP001160334"/>
    </source>
</evidence>
<reference evidence="2 3" key="1">
    <citation type="submission" date="2023-04" db="EMBL/GenBank/DDBJ databases">
        <title>Forest soil microbial communities from Buena Vista Peninsula, Colon Province, Panama.</title>
        <authorList>
            <person name="Bouskill N."/>
        </authorList>
    </citation>
    <scope>NUCLEOTIDE SEQUENCE [LARGE SCALE GENOMIC DNA]</scope>
    <source>
        <strain evidence="2 3">CFH S0262</strain>
    </source>
</reference>
<keyword evidence="1" id="KW-0472">Membrane</keyword>
<evidence type="ECO:0000256" key="1">
    <source>
        <dbReference type="SAM" id="Phobius"/>
    </source>
</evidence>
<name>A0ABT6M9D9_9NOCA</name>
<feature type="transmembrane region" description="Helical" evidence="1">
    <location>
        <begin position="95"/>
        <end position="116"/>
    </location>
</feature>
<proteinExistence type="predicted"/>
<dbReference type="EMBL" id="JARXVC010000004">
    <property type="protein sequence ID" value="MDH6280931.1"/>
    <property type="molecule type" value="Genomic_DNA"/>
</dbReference>
<evidence type="ECO:0008006" key="4">
    <source>
        <dbReference type="Google" id="ProtNLM"/>
    </source>
</evidence>
<gene>
    <name evidence="2" type="ORF">M2280_002144</name>
</gene>
<feature type="transmembrane region" description="Helical" evidence="1">
    <location>
        <begin position="60"/>
        <end position="83"/>
    </location>
</feature>